<gene>
    <name evidence="3" type="ORF">D0Y65_003910</name>
</gene>
<dbReference type="InterPro" id="IPR038938">
    <property type="entry name" value="D27-like"/>
</dbReference>
<evidence type="ECO:0000313" key="4">
    <source>
        <dbReference type="Proteomes" id="UP000289340"/>
    </source>
</evidence>
<dbReference type="GO" id="GO:0009536">
    <property type="term" value="C:plastid"/>
    <property type="evidence" value="ECO:0007669"/>
    <property type="project" value="TreeGrafter"/>
</dbReference>
<evidence type="ECO:0000313" key="3">
    <source>
        <dbReference type="EMBL" id="RZC24969.1"/>
    </source>
</evidence>
<keyword evidence="4" id="KW-1185">Reference proteome</keyword>
<protein>
    <submittedName>
        <fullName evidence="3">Beta-carotene isomerase D27, chloroplastic isoform C</fullName>
        <ecNumber evidence="3">5.2.1.14</ecNumber>
    </submittedName>
</protein>
<dbReference type="EC" id="5.2.1.14" evidence="3"/>
<feature type="region of interest" description="Disordered" evidence="1">
    <location>
        <begin position="219"/>
        <end position="238"/>
    </location>
</feature>
<keyword evidence="3" id="KW-0413">Isomerase</keyword>
<dbReference type="AlphaFoldDB" id="A0A445LNU6"/>
<proteinExistence type="predicted"/>
<dbReference type="GO" id="GO:0106365">
    <property type="term" value="F:beta-carotene isomerase activity"/>
    <property type="evidence" value="ECO:0007669"/>
    <property type="project" value="UniProtKB-EC"/>
</dbReference>
<dbReference type="InterPro" id="IPR025114">
    <property type="entry name" value="D27-like_C"/>
</dbReference>
<reference evidence="3 4" key="1">
    <citation type="submission" date="2018-09" db="EMBL/GenBank/DDBJ databases">
        <title>A high-quality reference genome of wild soybean provides a powerful tool to mine soybean genomes.</title>
        <authorList>
            <person name="Xie M."/>
            <person name="Chung C.Y.L."/>
            <person name="Li M.-W."/>
            <person name="Wong F.-L."/>
            <person name="Chan T.-F."/>
            <person name="Lam H.-M."/>
        </authorList>
    </citation>
    <scope>NUCLEOTIDE SEQUENCE [LARGE SCALE GENOMIC DNA]</scope>
    <source>
        <strain evidence="4">cv. W05</strain>
        <tissue evidence="3">Hypocotyl of etiolated seedlings</tissue>
    </source>
</reference>
<sequence>MEAKLVAQCNSPTLTLAHWKPKQPCVVGVLARPADDISGEARKTNHVYKDGLFDRIAINYLSKCVQEATGLKNSKSGYESLVEAATLASQRFSPIEQHQLVIQSLDRAFPKPMLLLIRTLLPPSKFARKLFAIFTTLFFAWLVGPSEVRESEVEGRRERNVVHIKKCRFLEETNCVGMCINLCKLPSQSFIKDSLGMSVNMVPNFDDMSCEMIFGEDPPESTDDPALNQPQGKKKPWNQLPRYKLMQQSDGIGISNSMMDRPISICIAGLRVLT</sequence>
<organism evidence="3 4">
    <name type="scientific">Glycine soja</name>
    <name type="common">Wild soybean</name>
    <dbReference type="NCBI Taxonomy" id="3848"/>
    <lineage>
        <taxon>Eukaryota</taxon>
        <taxon>Viridiplantae</taxon>
        <taxon>Streptophyta</taxon>
        <taxon>Embryophyta</taxon>
        <taxon>Tracheophyta</taxon>
        <taxon>Spermatophyta</taxon>
        <taxon>Magnoliopsida</taxon>
        <taxon>eudicotyledons</taxon>
        <taxon>Gunneridae</taxon>
        <taxon>Pentapetalae</taxon>
        <taxon>rosids</taxon>
        <taxon>fabids</taxon>
        <taxon>Fabales</taxon>
        <taxon>Fabaceae</taxon>
        <taxon>Papilionoideae</taxon>
        <taxon>50 kb inversion clade</taxon>
        <taxon>NPAAA clade</taxon>
        <taxon>indigoferoid/millettioid clade</taxon>
        <taxon>Phaseoleae</taxon>
        <taxon>Glycine</taxon>
        <taxon>Glycine subgen. Soja</taxon>
    </lineage>
</organism>
<dbReference type="GO" id="GO:1901601">
    <property type="term" value="P:strigolactone biosynthetic process"/>
    <property type="evidence" value="ECO:0007669"/>
    <property type="project" value="TreeGrafter"/>
</dbReference>
<name>A0A445LNU6_GLYSO</name>
<dbReference type="EMBL" id="QZWG01000002">
    <property type="protein sequence ID" value="RZC24969.1"/>
    <property type="molecule type" value="Genomic_DNA"/>
</dbReference>
<comment type="caution">
    <text evidence="3">The sequence shown here is derived from an EMBL/GenBank/DDBJ whole genome shotgun (WGS) entry which is preliminary data.</text>
</comment>
<dbReference type="Pfam" id="PF13225">
    <property type="entry name" value="D27-like_C"/>
    <property type="match status" value="1"/>
</dbReference>
<dbReference type="PANTHER" id="PTHR33591:SF1">
    <property type="entry name" value="BETA-CAROTENE ISOMERASE D27, CHLOROPLASTIC"/>
    <property type="match status" value="1"/>
</dbReference>
<evidence type="ECO:0000256" key="1">
    <source>
        <dbReference type="SAM" id="MobiDB-lite"/>
    </source>
</evidence>
<accession>A0A445LNU6</accession>
<evidence type="ECO:0000259" key="2">
    <source>
        <dbReference type="Pfam" id="PF13225"/>
    </source>
</evidence>
<feature type="domain" description="Beta-carotene isomerase D27-like C-terminal" evidence="2">
    <location>
        <begin position="141"/>
        <end position="222"/>
    </location>
</feature>
<dbReference type="Proteomes" id="UP000289340">
    <property type="component" value="Chromosome 2"/>
</dbReference>
<dbReference type="GO" id="GO:0005506">
    <property type="term" value="F:iron ion binding"/>
    <property type="evidence" value="ECO:0007669"/>
    <property type="project" value="InterPro"/>
</dbReference>
<dbReference type="PANTHER" id="PTHR33591">
    <property type="entry name" value="BETA-CAROTENE ISOMERASE D27"/>
    <property type="match status" value="1"/>
</dbReference>